<keyword evidence="4" id="KW-0732">Signal</keyword>
<evidence type="ECO:0000256" key="4">
    <source>
        <dbReference type="SAM" id="SignalP"/>
    </source>
</evidence>
<dbReference type="Proteomes" id="UP000249218">
    <property type="component" value="Unassembled WGS sequence"/>
</dbReference>
<dbReference type="PANTHER" id="PTHR11461">
    <property type="entry name" value="SERINE PROTEASE INHIBITOR, SERPIN"/>
    <property type="match status" value="1"/>
</dbReference>
<sequence>MRVTILTLLLVCCCVPILTHHDQRIISSLVYDPRICVVNEDLIYNYRSSIYNFSISLFRPVAFRSNLNFVFSPLSIWIMLAAIAEGAEPLTQQKLFQLLNLPNDPCIRQLFYQLATTRAFPTNDVNIKSTRVLLINDGTVLNPSWHGLVVKNSLLEVITAPMRYNPVATANEIKRIMSARLPRLDLSGNSVLLDTMDYNGLWTTAFGDAVVERAPFYDLEGKQIGAVDIMKVKRRARMGYVKKLNAKVLELPVGADERYRMLFSVVIGGADLKPIVTGVTKELIFELFAGLRHSYVQIDVAIPRTVITSEVDVRTVLEDLGVHELWTDPSVTRYISNPPAHPSSFVQRSTAVLNNTGLYFEPAEYNHPSGLRTGLEPILGTDFIADRPFLFGLVDSETKSILLAAAFSRPTYPL</sequence>
<dbReference type="Pfam" id="PF00079">
    <property type="entry name" value="Serpin"/>
    <property type="match status" value="1"/>
</dbReference>
<keyword evidence="1" id="KW-0646">Protease inhibitor</keyword>
<keyword evidence="2" id="KW-0722">Serine protease inhibitor</keyword>
<reference evidence="6 7" key="1">
    <citation type="journal article" date="2017" name="BMC Biol.">
        <title>Genomic innovations, transcriptional plasticity and gene loss underlying the evolution and divergence of two highly polyphagous and invasive Helicoverpa pest species.</title>
        <authorList>
            <person name="Pearce S.L."/>
            <person name="Clarke D.F."/>
            <person name="East P.D."/>
            <person name="Elfekih S."/>
            <person name="Gordon K.H."/>
            <person name="Jermiin L.S."/>
            <person name="McGaughran A."/>
            <person name="Oakeshott J.G."/>
            <person name="Papanikolaou A."/>
            <person name="Perera O.P."/>
            <person name="Rane R.V."/>
            <person name="Richards S."/>
            <person name="Tay W.T."/>
            <person name="Walsh T.K."/>
            <person name="Anderson A."/>
            <person name="Anderson C.J."/>
            <person name="Asgari S."/>
            <person name="Board P.G."/>
            <person name="Bretschneider A."/>
            <person name="Campbell P.M."/>
            <person name="Chertemps T."/>
            <person name="Christeller J.T."/>
            <person name="Coppin C.W."/>
            <person name="Downes S.J."/>
            <person name="Duan G."/>
            <person name="Farnsworth C.A."/>
            <person name="Good R.T."/>
            <person name="Han L.B."/>
            <person name="Han Y.C."/>
            <person name="Hatje K."/>
            <person name="Horne I."/>
            <person name="Huang Y.P."/>
            <person name="Hughes D.S."/>
            <person name="Jacquin-Joly E."/>
            <person name="James W."/>
            <person name="Jhangiani S."/>
            <person name="Kollmar M."/>
            <person name="Kuwar S.S."/>
            <person name="Li S."/>
            <person name="Liu N.Y."/>
            <person name="Maibeche M.T."/>
            <person name="Miller J.R."/>
            <person name="Montagne N."/>
            <person name="Perry T."/>
            <person name="Qu J."/>
            <person name="Song S.V."/>
            <person name="Sutton G.G."/>
            <person name="Vogel H."/>
            <person name="Walenz B.P."/>
            <person name="Xu W."/>
            <person name="Zhang H.J."/>
            <person name="Zou Z."/>
            <person name="Batterham P."/>
            <person name="Edwards O.R."/>
            <person name="Feyereisen R."/>
            <person name="Gibbs R.A."/>
            <person name="Heckel D.G."/>
            <person name="McGrath A."/>
            <person name="Robin C."/>
            <person name="Scherer S.E."/>
            <person name="Worley K.C."/>
            <person name="Wu Y.D."/>
        </authorList>
    </citation>
    <scope>NUCLEOTIDE SEQUENCE [LARGE SCALE GENOMIC DNA]</scope>
    <source>
        <strain evidence="6">Harm_GR_Male_#8</strain>
        <tissue evidence="6">Whole organism</tissue>
    </source>
</reference>
<feature type="chain" id="PRO_5015902375" description="Serpin domain-containing protein" evidence="4">
    <location>
        <begin position="20"/>
        <end position="414"/>
    </location>
</feature>
<dbReference type="InterPro" id="IPR036186">
    <property type="entry name" value="Serpin_sf"/>
</dbReference>
<dbReference type="OrthoDB" id="671595at2759"/>
<dbReference type="InterPro" id="IPR042185">
    <property type="entry name" value="Serpin_sf_2"/>
</dbReference>
<keyword evidence="7" id="KW-1185">Reference proteome</keyword>
<dbReference type="GO" id="GO:0004867">
    <property type="term" value="F:serine-type endopeptidase inhibitor activity"/>
    <property type="evidence" value="ECO:0007669"/>
    <property type="project" value="UniProtKB-KW"/>
</dbReference>
<protein>
    <recommendedName>
        <fullName evidence="5">Serpin domain-containing protein</fullName>
    </recommendedName>
</protein>
<dbReference type="SUPFAM" id="SSF56574">
    <property type="entry name" value="Serpins"/>
    <property type="match status" value="1"/>
</dbReference>
<dbReference type="AlphaFoldDB" id="A0A2W1BLY1"/>
<evidence type="ECO:0000256" key="1">
    <source>
        <dbReference type="ARBA" id="ARBA00022690"/>
    </source>
</evidence>
<dbReference type="Gene3D" id="3.30.497.10">
    <property type="entry name" value="Antithrombin, subunit I, domain 2"/>
    <property type="match status" value="1"/>
</dbReference>
<feature type="signal peptide" evidence="4">
    <location>
        <begin position="1"/>
        <end position="19"/>
    </location>
</feature>
<feature type="domain" description="Serpin" evidence="5">
    <location>
        <begin position="55"/>
        <end position="410"/>
    </location>
</feature>
<gene>
    <name evidence="6" type="primary">HaOG205160</name>
    <name evidence="6" type="ORF">B5X24_HaOG205160</name>
</gene>
<evidence type="ECO:0000259" key="5">
    <source>
        <dbReference type="SMART" id="SM00093"/>
    </source>
</evidence>
<dbReference type="GO" id="GO:0005615">
    <property type="term" value="C:extracellular space"/>
    <property type="evidence" value="ECO:0007669"/>
    <property type="project" value="InterPro"/>
</dbReference>
<accession>A0A2W1BLY1</accession>
<dbReference type="Gene3D" id="2.30.39.10">
    <property type="entry name" value="Alpha-1-antitrypsin, domain 1"/>
    <property type="match status" value="1"/>
</dbReference>
<dbReference type="SMART" id="SM00093">
    <property type="entry name" value="SERPIN"/>
    <property type="match status" value="1"/>
</dbReference>
<evidence type="ECO:0000313" key="7">
    <source>
        <dbReference type="Proteomes" id="UP000249218"/>
    </source>
</evidence>
<dbReference type="InterPro" id="IPR000215">
    <property type="entry name" value="Serpin_fam"/>
</dbReference>
<dbReference type="InterPro" id="IPR042178">
    <property type="entry name" value="Serpin_sf_1"/>
</dbReference>
<evidence type="ECO:0000313" key="6">
    <source>
        <dbReference type="EMBL" id="PZC76082.1"/>
    </source>
</evidence>
<name>A0A2W1BLY1_HELAM</name>
<proteinExistence type="inferred from homology"/>
<dbReference type="InterPro" id="IPR023796">
    <property type="entry name" value="Serpin_dom"/>
</dbReference>
<dbReference type="EMBL" id="KZ149970">
    <property type="protein sequence ID" value="PZC76082.1"/>
    <property type="molecule type" value="Genomic_DNA"/>
</dbReference>
<dbReference type="PANTHER" id="PTHR11461:SF367">
    <property type="entry name" value="GH21475P-RELATED"/>
    <property type="match status" value="1"/>
</dbReference>
<dbReference type="InterPro" id="IPR023795">
    <property type="entry name" value="Serpin_CS"/>
</dbReference>
<organism evidence="6 7">
    <name type="scientific">Helicoverpa armigera</name>
    <name type="common">Cotton bollworm</name>
    <name type="synonym">Heliothis armigera</name>
    <dbReference type="NCBI Taxonomy" id="29058"/>
    <lineage>
        <taxon>Eukaryota</taxon>
        <taxon>Metazoa</taxon>
        <taxon>Ecdysozoa</taxon>
        <taxon>Arthropoda</taxon>
        <taxon>Hexapoda</taxon>
        <taxon>Insecta</taxon>
        <taxon>Pterygota</taxon>
        <taxon>Neoptera</taxon>
        <taxon>Endopterygota</taxon>
        <taxon>Lepidoptera</taxon>
        <taxon>Glossata</taxon>
        <taxon>Ditrysia</taxon>
        <taxon>Noctuoidea</taxon>
        <taxon>Noctuidae</taxon>
        <taxon>Heliothinae</taxon>
        <taxon>Helicoverpa</taxon>
    </lineage>
</organism>
<dbReference type="PROSITE" id="PS00284">
    <property type="entry name" value="SERPIN"/>
    <property type="match status" value="1"/>
</dbReference>
<comment type="similarity">
    <text evidence="3">Belongs to the serpin family.</text>
</comment>
<evidence type="ECO:0000256" key="3">
    <source>
        <dbReference type="RuleBase" id="RU000411"/>
    </source>
</evidence>
<evidence type="ECO:0000256" key="2">
    <source>
        <dbReference type="ARBA" id="ARBA00022900"/>
    </source>
</evidence>